<feature type="compositionally biased region" description="Polar residues" evidence="1">
    <location>
        <begin position="180"/>
        <end position="197"/>
    </location>
</feature>
<protein>
    <submittedName>
        <fullName evidence="2">Uncharacterized protein</fullName>
    </submittedName>
</protein>
<reference evidence="2" key="1">
    <citation type="submission" date="2020-11" db="EMBL/GenBank/DDBJ databases">
        <authorList>
            <consortium name="DOE Joint Genome Institute"/>
            <person name="Ahrendt S."/>
            <person name="Riley R."/>
            <person name="Andreopoulos W."/>
            <person name="Labutti K."/>
            <person name="Pangilinan J."/>
            <person name="Ruiz-Duenas F.J."/>
            <person name="Barrasa J.M."/>
            <person name="Sanchez-Garcia M."/>
            <person name="Camarero S."/>
            <person name="Miyauchi S."/>
            <person name="Serrano A."/>
            <person name="Linde D."/>
            <person name="Babiker R."/>
            <person name="Drula E."/>
            <person name="Ayuso-Fernandez I."/>
            <person name="Pacheco R."/>
            <person name="Padilla G."/>
            <person name="Ferreira P."/>
            <person name="Barriuso J."/>
            <person name="Kellner H."/>
            <person name="Castanera R."/>
            <person name="Alfaro M."/>
            <person name="Ramirez L."/>
            <person name="Pisabarro A.G."/>
            <person name="Kuo A."/>
            <person name="Tritt A."/>
            <person name="Lipzen A."/>
            <person name="He G."/>
            <person name="Yan M."/>
            <person name="Ng V."/>
            <person name="Cullen D."/>
            <person name="Martin F."/>
            <person name="Rosso M.-N."/>
            <person name="Henrissat B."/>
            <person name="Hibbett D."/>
            <person name="Martinez A.T."/>
            <person name="Grigoriev I.V."/>
        </authorList>
    </citation>
    <scope>NUCLEOTIDE SEQUENCE</scope>
    <source>
        <strain evidence="2">ATCC 90797</strain>
    </source>
</reference>
<dbReference type="Proteomes" id="UP000807025">
    <property type="component" value="Unassembled WGS sequence"/>
</dbReference>
<evidence type="ECO:0000256" key="1">
    <source>
        <dbReference type="SAM" id="MobiDB-lite"/>
    </source>
</evidence>
<comment type="caution">
    <text evidence="2">The sequence shown here is derived from an EMBL/GenBank/DDBJ whole genome shotgun (WGS) entry which is preliminary data.</text>
</comment>
<evidence type="ECO:0000313" key="3">
    <source>
        <dbReference type="Proteomes" id="UP000807025"/>
    </source>
</evidence>
<name>A0A9P6D8I3_PLEER</name>
<dbReference type="EMBL" id="MU155005">
    <property type="protein sequence ID" value="KAF9486698.1"/>
    <property type="molecule type" value="Genomic_DNA"/>
</dbReference>
<proteinExistence type="predicted"/>
<organism evidence="2 3">
    <name type="scientific">Pleurotus eryngii</name>
    <name type="common">Boletus of the steppes</name>
    <dbReference type="NCBI Taxonomy" id="5323"/>
    <lineage>
        <taxon>Eukaryota</taxon>
        <taxon>Fungi</taxon>
        <taxon>Dikarya</taxon>
        <taxon>Basidiomycota</taxon>
        <taxon>Agaricomycotina</taxon>
        <taxon>Agaricomycetes</taxon>
        <taxon>Agaricomycetidae</taxon>
        <taxon>Agaricales</taxon>
        <taxon>Pleurotineae</taxon>
        <taxon>Pleurotaceae</taxon>
        <taxon>Pleurotus</taxon>
    </lineage>
</organism>
<dbReference type="AlphaFoldDB" id="A0A9P6D8I3"/>
<evidence type="ECO:0000313" key="2">
    <source>
        <dbReference type="EMBL" id="KAF9486698.1"/>
    </source>
</evidence>
<gene>
    <name evidence="2" type="ORF">BDN71DRAFT_1514727</name>
</gene>
<feature type="region of interest" description="Disordered" evidence="1">
    <location>
        <begin position="154"/>
        <end position="212"/>
    </location>
</feature>
<accession>A0A9P6D8I3</accession>
<keyword evidence="3" id="KW-1185">Reference proteome</keyword>
<sequence length="212" mass="23978">MSQSAPRPSPLGNSELTDTEELTLACLKQRFCDAFRPDEEELSGAIFEYFPALYCLLHSYSEGNLLKNQLFTLARTIVQNLKHRTVKPLRINGLDLIAWSVITQHLLGLTAEDVRTCAHCITSIQAIGDMYCDRTKIDMKYELESMIRPLSKTVQRFPGGKGSRIYPRPYLEISPRPKQPRSNQARQQNTSKSSSLLKQIFKPKAGSDNTNT</sequence>